<feature type="domain" description="Four-carbon acid sugar kinase N-terminal" evidence="7">
    <location>
        <begin position="5"/>
        <end position="132"/>
    </location>
</feature>
<keyword evidence="4" id="KW-0418">Kinase</keyword>
<evidence type="ECO:0000259" key="7">
    <source>
        <dbReference type="Pfam" id="PF07005"/>
    </source>
</evidence>
<dbReference type="InterPro" id="IPR010737">
    <property type="entry name" value="4-carb_acid_sugar_kinase_N"/>
</dbReference>
<evidence type="ECO:0000256" key="2">
    <source>
        <dbReference type="ARBA" id="ARBA00022679"/>
    </source>
</evidence>
<proteinExistence type="inferred from homology"/>
<keyword evidence="5" id="KW-0067">ATP-binding</keyword>
<evidence type="ECO:0000256" key="1">
    <source>
        <dbReference type="ARBA" id="ARBA00005715"/>
    </source>
</evidence>
<dbReference type="Gene3D" id="3.40.980.20">
    <property type="entry name" value="Four-carbon acid sugar kinase, nucleotide binding domain"/>
    <property type="match status" value="1"/>
</dbReference>
<dbReference type="RefSeq" id="WP_244516542.1">
    <property type="nucleotide sequence ID" value="NZ_FOJN01000012.1"/>
</dbReference>
<organism evidence="9 10">
    <name type="scientific">Rhodococcoides kroppenstedtii</name>
    <dbReference type="NCBI Taxonomy" id="293050"/>
    <lineage>
        <taxon>Bacteria</taxon>
        <taxon>Bacillati</taxon>
        <taxon>Actinomycetota</taxon>
        <taxon>Actinomycetes</taxon>
        <taxon>Mycobacteriales</taxon>
        <taxon>Nocardiaceae</taxon>
        <taxon>Rhodococcoides</taxon>
    </lineage>
</organism>
<dbReference type="Gene3D" id="3.40.50.10840">
    <property type="entry name" value="Putative sugar-binding, N-terminal domain"/>
    <property type="match status" value="1"/>
</dbReference>
<evidence type="ECO:0000313" key="10">
    <source>
        <dbReference type="Proteomes" id="UP000182054"/>
    </source>
</evidence>
<dbReference type="Pfam" id="PF17042">
    <property type="entry name" value="NBD_C"/>
    <property type="match status" value="1"/>
</dbReference>
<gene>
    <name evidence="9" type="ORF">SAMN05444374_112113</name>
</gene>
<dbReference type="Proteomes" id="UP000182054">
    <property type="component" value="Unassembled WGS sequence"/>
</dbReference>
<dbReference type="InterPro" id="IPR042213">
    <property type="entry name" value="NBD_C_sf"/>
</dbReference>
<dbReference type="EMBL" id="FOJN01000012">
    <property type="protein sequence ID" value="SFA58422.1"/>
    <property type="molecule type" value="Genomic_DNA"/>
</dbReference>
<feature type="domain" description="Four-carbon acid sugar kinase nucleotide binding" evidence="8">
    <location>
        <begin position="210"/>
        <end position="350"/>
    </location>
</feature>
<dbReference type="GO" id="GO:0005524">
    <property type="term" value="F:ATP binding"/>
    <property type="evidence" value="ECO:0007669"/>
    <property type="project" value="UniProtKB-KW"/>
</dbReference>
<protein>
    <submittedName>
        <fullName evidence="9">4-hydroxythreonine-4-phosphate dehydrogenase</fullName>
    </submittedName>
</protein>
<evidence type="ECO:0000256" key="3">
    <source>
        <dbReference type="ARBA" id="ARBA00022741"/>
    </source>
</evidence>
<dbReference type="GO" id="GO:0016301">
    <property type="term" value="F:kinase activity"/>
    <property type="evidence" value="ECO:0007669"/>
    <property type="project" value="UniProtKB-KW"/>
</dbReference>
<evidence type="ECO:0000256" key="6">
    <source>
        <dbReference type="ARBA" id="ARBA00023277"/>
    </source>
</evidence>
<keyword evidence="2" id="KW-0808">Transferase</keyword>
<keyword evidence="6" id="KW-0119">Carbohydrate metabolism</keyword>
<keyword evidence="3" id="KW-0547">Nucleotide-binding</keyword>
<dbReference type="InterPro" id="IPR037051">
    <property type="entry name" value="4-carb_acid_sugar_kinase_N_sf"/>
</dbReference>
<dbReference type="Pfam" id="PF07005">
    <property type="entry name" value="SBD_N"/>
    <property type="match status" value="1"/>
</dbReference>
<dbReference type="InterPro" id="IPR031475">
    <property type="entry name" value="NBD_C"/>
</dbReference>
<evidence type="ECO:0000313" key="9">
    <source>
        <dbReference type="EMBL" id="SFA58422.1"/>
    </source>
</evidence>
<sequence>MTRTVVLSDDLSGAAEVAGTVLERTTDLELSLSGVDGFTAAVGIVDLDTRSRSAAEAGARLSAALGAVPAGTRVVVKIDSLLRGHVATTVDVLARRGRVVVAAGHPGLGRIVRNGVLYVNDVPLHRSSVWNAEPGLPPASVRDVVGTAPSVAVPDVTGNRDLDDVVASVADDPDVVLVGSGALAAALVRTLPAATAARDTHPADPARDVLTVVGTASVGARDQVARLAEDGVPVVSVDAAAVLAGRASTAELEGALARGSAVLTVSGPLDPSASGRLVVALGHLVARVAAGRAVDLALTGGETARAVVDALGITTLRPVGQVHYGAVVLRAPDGRRIVTRPGSFGDRHSLSAIHAHLAGLPVGAVSQS</sequence>
<dbReference type="SUPFAM" id="SSF142764">
    <property type="entry name" value="YgbK-like"/>
    <property type="match status" value="1"/>
</dbReference>
<evidence type="ECO:0000256" key="4">
    <source>
        <dbReference type="ARBA" id="ARBA00022777"/>
    </source>
</evidence>
<comment type="similarity">
    <text evidence="1">Belongs to the four-carbon acid sugar kinase family.</text>
</comment>
<dbReference type="AlphaFoldDB" id="A0A1I0U2Z1"/>
<reference evidence="9 10" key="1">
    <citation type="submission" date="2016-10" db="EMBL/GenBank/DDBJ databases">
        <authorList>
            <person name="de Groot N.N."/>
        </authorList>
    </citation>
    <scope>NUCLEOTIDE SEQUENCE [LARGE SCALE GENOMIC DNA]</scope>
    <source>
        <strain evidence="9 10">DSM 44908</strain>
    </source>
</reference>
<name>A0A1I0U2Z1_9NOCA</name>
<dbReference type="GeneID" id="85487900"/>
<accession>A0A1I0U2Z1</accession>
<evidence type="ECO:0000256" key="5">
    <source>
        <dbReference type="ARBA" id="ARBA00022840"/>
    </source>
</evidence>
<evidence type="ECO:0000259" key="8">
    <source>
        <dbReference type="Pfam" id="PF17042"/>
    </source>
</evidence>